<keyword evidence="3" id="KW-1185">Reference proteome</keyword>
<dbReference type="InterPro" id="IPR036770">
    <property type="entry name" value="Ankyrin_rpt-contain_sf"/>
</dbReference>
<protein>
    <recommendedName>
        <fullName evidence="4">Ankyrin repeat protein</fullName>
    </recommendedName>
</protein>
<name>A0ABR1PWX0_9PEZI</name>
<dbReference type="EMBL" id="JAQQWE010000009">
    <property type="protein sequence ID" value="KAK7941532.1"/>
    <property type="molecule type" value="Genomic_DNA"/>
</dbReference>
<dbReference type="Proteomes" id="UP001391051">
    <property type="component" value="Unassembled WGS sequence"/>
</dbReference>
<evidence type="ECO:0000313" key="3">
    <source>
        <dbReference type="Proteomes" id="UP001391051"/>
    </source>
</evidence>
<dbReference type="RefSeq" id="XP_066694284.1">
    <property type="nucleotide sequence ID" value="XM_066850141.1"/>
</dbReference>
<dbReference type="Gene3D" id="1.25.40.20">
    <property type="entry name" value="Ankyrin repeat-containing domain"/>
    <property type="match status" value="1"/>
</dbReference>
<organism evidence="2 3">
    <name type="scientific">Apiospora aurea</name>
    <dbReference type="NCBI Taxonomy" id="335848"/>
    <lineage>
        <taxon>Eukaryota</taxon>
        <taxon>Fungi</taxon>
        <taxon>Dikarya</taxon>
        <taxon>Ascomycota</taxon>
        <taxon>Pezizomycotina</taxon>
        <taxon>Sordariomycetes</taxon>
        <taxon>Xylariomycetidae</taxon>
        <taxon>Amphisphaeriales</taxon>
        <taxon>Apiosporaceae</taxon>
        <taxon>Apiospora</taxon>
    </lineage>
</organism>
<feature type="compositionally biased region" description="Low complexity" evidence="1">
    <location>
        <begin position="384"/>
        <end position="395"/>
    </location>
</feature>
<reference evidence="2 3" key="1">
    <citation type="submission" date="2023-01" db="EMBL/GenBank/DDBJ databases">
        <title>Analysis of 21 Apiospora genomes using comparative genomics revels a genus with tremendous synthesis potential of carbohydrate active enzymes and secondary metabolites.</title>
        <authorList>
            <person name="Sorensen T."/>
        </authorList>
    </citation>
    <scope>NUCLEOTIDE SEQUENCE [LARGE SCALE GENOMIC DNA]</scope>
    <source>
        <strain evidence="2 3">CBS 24483</strain>
    </source>
</reference>
<feature type="region of interest" description="Disordered" evidence="1">
    <location>
        <begin position="377"/>
        <end position="406"/>
    </location>
</feature>
<comment type="caution">
    <text evidence="2">The sequence shown here is derived from an EMBL/GenBank/DDBJ whole genome shotgun (WGS) entry which is preliminary data.</text>
</comment>
<evidence type="ECO:0000313" key="2">
    <source>
        <dbReference type="EMBL" id="KAK7941532.1"/>
    </source>
</evidence>
<evidence type="ECO:0008006" key="4">
    <source>
        <dbReference type="Google" id="ProtNLM"/>
    </source>
</evidence>
<proteinExistence type="predicted"/>
<gene>
    <name evidence="2" type="ORF">PG986_013919</name>
</gene>
<dbReference type="SUPFAM" id="SSF48403">
    <property type="entry name" value="Ankyrin repeat"/>
    <property type="match status" value="1"/>
</dbReference>
<sequence>MILSNRTKCPDLDGVKRENHLKLGYGRPWFSRPRSHADVSREFASWEYDRFAAWPVALALASTCRRLYNVVTPEVYKLDVKYSRASALFISARKGSAAAVRWSLENGARVNQVDYTVYHHDGPASRRSIGPPSSGTRTLWTYCWHMVPPPTCREARGGLALDHGPKLSKCCVSRAMTHRLDAYTAHYGPAYRSSPSSSSSPSSFPVDPGVNPLYYAILMSVQPWAAALNGRLYPSHMPVPQLDAAAVRRWRLGIAKKLIRAGSSLTTDGAMIPLERIIYQGQGAVLHVLHQAAAECNADLLEFLLSNPNDGGGLQLDPNLPDYAGFAPLHYLFHPHPDLADDRPGAPTDADADADAHMRDAERALDVLVRHGADLDRAIPPPITATAAAAATTTTAPPPNRRRRRR</sequence>
<evidence type="ECO:0000256" key="1">
    <source>
        <dbReference type="SAM" id="MobiDB-lite"/>
    </source>
</evidence>
<accession>A0ABR1PWX0</accession>
<dbReference type="GeneID" id="92083203"/>